<dbReference type="Gene3D" id="3.50.30.50">
    <property type="entry name" value="Putative cyclase"/>
    <property type="match status" value="1"/>
</dbReference>
<dbReference type="GO" id="GO:0004061">
    <property type="term" value="F:arylformamidase activity"/>
    <property type="evidence" value="ECO:0007669"/>
    <property type="project" value="UniProtKB-EC"/>
</dbReference>
<dbReference type="PANTHER" id="PTHR31118:SF12">
    <property type="entry name" value="CYCLASE-LIKE PROTEIN 2"/>
    <property type="match status" value="1"/>
</dbReference>
<name>A0A645ALD7_9ZZZZ</name>
<dbReference type="PANTHER" id="PTHR31118">
    <property type="entry name" value="CYCLASE-LIKE PROTEIN 2"/>
    <property type="match status" value="1"/>
</dbReference>
<dbReference type="GO" id="GO:0019441">
    <property type="term" value="P:L-tryptophan catabolic process to kynurenine"/>
    <property type="evidence" value="ECO:0007669"/>
    <property type="project" value="InterPro"/>
</dbReference>
<sequence>MILDLTHTIREDMPVYPGSLQPAFKPTGNLTRNGYRETLIQFASHTGTHMDAPSHMLPHGSSLDVLPVSQFCGRAAVVDVSFLPPGGIITADFLRGLNGAVLSTDFVLFYTGWEKKWGTNAYFDDTFPVPDKEAAQYLVSCGLKGVGTDALSVDTLKDPDWKAHKTLLGGGLVIVESLCLKKVVGRNDMMFFALPMKFMDADGAPVRAVAEFRDFSEKEEGADA</sequence>
<dbReference type="AlphaFoldDB" id="A0A645ALD7"/>
<evidence type="ECO:0000313" key="1">
    <source>
        <dbReference type="EMBL" id="MPM54052.1"/>
    </source>
</evidence>
<reference evidence="1" key="1">
    <citation type="submission" date="2019-08" db="EMBL/GenBank/DDBJ databases">
        <authorList>
            <person name="Kucharzyk K."/>
            <person name="Murdoch R.W."/>
            <person name="Higgins S."/>
            <person name="Loffler F."/>
        </authorList>
    </citation>
    <scope>NUCLEOTIDE SEQUENCE</scope>
</reference>
<dbReference type="InterPro" id="IPR007325">
    <property type="entry name" value="KFase/CYL"/>
</dbReference>
<dbReference type="EC" id="3.5.1.9" evidence="1"/>
<protein>
    <submittedName>
        <fullName evidence="1">Kynurenine formamidase</fullName>
        <ecNumber evidence="1">3.5.1.9</ecNumber>
    </submittedName>
</protein>
<keyword evidence="1" id="KW-0378">Hydrolase</keyword>
<dbReference type="EMBL" id="VSSQ01014624">
    <property type="protein sequence ID" value="MPM54052.1"/>
    <property type="molecule type" value="Genomic_DNA"/>
</dbReference>
<dbReference type="SUPFAM" id="SSF102198">
    <property type="entry name" value="Putative cyclase"/>
    <property type="match status" value="1"/>
</dbReference>
<dbReference type="InterPro" id="IPR037175">
    <property type="entry name" value="KFase_sf"/>
</dbReference>
<organism evidence="1">
    <name type="scientific">bioreactor metagenome</name>
    <dbReference type="NCBI Taxonomy" id="1076179"/>
    <lineage>
        <taxon>unclassified sequences</taxon>
        <taxon>metagenomes</taxon>
        <taxon>ecological metagenomes</taxon>
    </lineage>
</organism>
<gene>
    <name evidence="1" type="primary">kynB_11</name>
    <name evidence="1" type="ORF">SDC9_100825</name>
</gene>
<proteinExistence type="predicted"/>
<dbReference type="Pfam" id="PF04199">
    <property type="entry name" value="Cyclase"/>
    <property type="match status" value="1"/>
</dbReference>
<accession>A0A645ALD7</accession>
<comment type="caution">
    <text evidence="1">The sequence shown here is derived from an EMBL/GenBank/DDBJ whole genome shotgun (WGS) entry which is preliminary data.</text>
</comment>